<reference evidence="4 5" key="1">
    <citation type="journal article" date="2015" name="Plant Cell">
        <title>Oil accumulation by the oleaginous diatom Fistulifera solaris as revealed by the genome and transcriptome.</title>
        <authorList>
            <person name="Tanaka T."/>
            <person name="Maeda Y."/>
            <person name="Veluchamy A."/>
            <person name="Tanaka M."/>
            <person name="Abida H."/>
            <person name="Marechal E."/>
            <person name="Bowler C."/>
            <person name="Muto M."/>
            <person name="Sunaga Y."/>
            <person name="Tanaka M."/>
            <person name="Yoshino T."/>
            <person name="Taniguchi T."/>
            <person name="Fukuda Y."/>
            <person name="Nemoto M."/>
            <person name="Matsumoto M."/>
            <person name="Wong P.S."/>
            <person name="Aburatani S."/>
            <person name="Fujibuchi W."/>
        </authorList>
    </citation>
    <scope>NUCLEOTIDE SEQUENCE [LARGE SCALE GENOMIC DNA]</scope>
    <source>
        <strain evidence="4 5">JPCC DA0580</strain>
    </source>
</reference>
<dbReference type="Pfam" id="PF07714">
    <property type="entry name" value="PK_Tyr_Ser-Thr"/>
    <property type="match status" value="1"/>
</dbReference>
<dbReference type="Gene3D" id="1.10.510.10">
    <property type="entry name" value="Transferase(Phosphotransferase) domain 1"/>
    <property type="match status" value="1"/>
</dbReference>
<dbReference type="PROSITE" id="PS00107">
    <property type="entry name" value="PROTEIN_KINASE_ATP"/>
    <property type="match status" value="1"/>
</dbReference>
<dbReference type="InParanoid" id="A0A1Z5KSF2"/>
<proteinExistence type="predicted"/>
<dbReference type="InterPro" id="IPR001245">
    <property type="entry name" value="Ser-Thr/Tyr_kinase_cat_dom"/>
</dbReference>
<evidence type="ECO:0000256" key="2">
    <source>
        <dbReference type="SAM" id="MobiDB-lite"/>
    </source>
</evidence>
<dbReference type="Gene3D" id="3.30.200.20">
    <property type="entry name" value="Phosphorylase Kinase, domain 1"/>
    <property type="match status" value="1"/>
</dbReference>
<feature type="binding site" evidence="1">
    <location>
        <position position="174"/>
    </location>
    <ligand>
        <name>ATP</name>
        <dbReference type="ChEBI" id="CHEBI:30616"/>
    </ligand>
</feature>
<dbReference type="EMBL" id="BDSP01000289">
    <property type="protein sequence ID" value="GAX29250.1"/>
    <property type="molecule type" value="Genomic_DNA"/>
</dbReference>
<comment type="caution">
    <text evidence="4">The sequence shown here is derived from an EMBL/GenBank/DDBJ whole genome shotgun (WGS) entry which is preliminary data.</text>
</comment>
<dbReference type="GO" id="GO:0005737">
    <property type="term" value="C:cytoplasm"/>
    <property type="evidence" value="ECO:0007669"/>
    <property type="project" value="TreeGrafter"/>
</dbReference>
<feature type="domain" description="Protein kinase" evidence="3">
    <location>
        <begin position="141"/>
        <end position="449"/>
    </location>
</feature>
<evidence type="ECO:0000256" key="1">
    <source>
        <dbReference type="PROSITE-ProRule" id="PRU10141"/>
    </source>
</evidence>
<feature type="compositionally biased region" description="Low complexity" evidence="2">
    <location>
        <begin position="59"/>
        <end position="84"/>
    </location>
</feature>
<feature type="compositionally biased region" description="Basic and acidic residues" evidence="2">
    <location>
        <begin position="8"/>
        <end position="17"/>
    </location>
</feature>
<dbReference type="SMART" id="SM00220">
    <property type="entry name" value="S_TKc"/>
    <property type="match status" value="1"/>
</dbReference>
<dbReference type="PANTHER" id="PTHR23257:SF958">
    <property type="entry name" value="SERINE_THREONINE-PROTEIN KINASE WNK4"/>
    <property type="match status" value="1"/>
</dbReference>
<keyword evidence="1" id="KW-0547">Nucleotide-binding</keyword>
<protein>
    <recommendedName>
        <fullName evidence="3">Protein kinase domain-containing protein</fullName>
    </recommendedName>
</protein>
<evidence type="ECO:0000313" key="5">
    <source>
        <dbReference type="Proteomes" id="UP000198406"/>
    </source>
</evidence>
<sequence length="454" mass="51449">MGFVTVKHTPDPTKFEKPQQTSLHSTTSRTADASYPSIGNSSRDVNKSNRLGSPQYLLQHSHNSRQSSQQSRHEGQQSQNSQSQGTSKALHESRYIEEADLTLDEHQIAEIGEIIAKKRPRYELISSSITRSTLQLSLDDLITGRVIGLGGFGMVRKVKSPILKEKTSRPCVIKTCKPSSGPSIVSSVTHLMRERYYLSHLKHPHIVRMVAASEHQDPVEAILQSKRIDACFLILEYLPETLHDRIQSWKKRRQELAKREKAVSWNLLRGQHSNRSDTAFSLSSQADNDLFAQQLIVALEVASALEYLHSQRVIFRDLKPSNVGLDLKGSVKIYDFGLATQLANRVDLDTTHSLPGRVGTTRYMAPEVLRNEPYNVKADVFSFSLLLWEMMAFERPHENMPGAAVYGDRPSIPKSWPEQIRSILERGWSEDLSERPHVRDMTKVLLELLQQMQP</sequence>
<accession>A0A1Z5KSF2</accession>
<dbReference type="GO" id="GO:0005524">
    <property type="term" value="F:ATP binding"/>
    <property type="evidence" value="ECO:0007669"/>
    <property type="project" value="UniProtKB-UniRule"/>
</dbReference>
<dbReference type="Proteomes" id="UP000198406">
    <property type="component" value="Unassembled WGS sequence"/>
</dbReference>
<dbReference type="GO" id="GO:0004672">
    <property type="term" value="F:protein kinase activity"/>
    <property type="evidence" value="ECO:0007669"/>
    <property type="project" value="InterPro"/>
</dbReference>
<dbReference type="GO" id="GO:0007165">
    <property type="term" value="P:signal transduction"/>
    <property type="evidence" value="ECO:0007669"/>
    <property type="project" value="TreeGrafter"/>
</dbReference>
<dbReference type="PANTHER" id="PTHR23257">
    <property type="entry name" value="SERINE-THREONINE PROTEIN KINASE"/>
    <property type="match status" value="1"/>
</dbReference>
<dbReference type="AlphaFoldDB" id="A0A1Z5KSF2"/>
<keyword evidence="5" id="KW-1185">Reference proteome</keyword>
<dbReference type="InterPro" id="IPR050167">
    <property type="entry name" value="Ser_Thr_protein_kinase"/>
</dbReference>
<feature type="region of interest" description="Disordered" evidence="2">
    <location>
        <begin position="1"/>
        <end position="91"/>
    </location>
</feature>
<dbReference type="SUPFAM" id="SSF56112">
    <property type="entry name" value="Protein kinase-like (PK-like)"/>
    <property type="match status" value="1"/>
</dbReference>
<evidence type="ECO:0000313" key="4">
    <source>
        <dbReference type="EMBL" id="GAX29250.1"/>
    </source>
</evidence>
<dbReference type="InterPro" id="IPR017441">
    <property type="entry name" value="Protein_kinase_ATP_BS"/>
</dbReference>
<dbReference type="PROSITE" id="PS50011">
    <property type="entry name" value="PROTEIN_KINASE_DOM"/>
    <property type="match status" value="1"/>
</dbReference>
<organism evidence="4 5">
    <name type="scientific">Fistulifera solaris</name>
    <name type="common">Oleaginous diatom</name>
    <dbReference type="NCBI Taxonomy" id="1519565"/>
    <lineage>
        <taxon>Eukaryota</taxon>
        <taxon>Sar</taxon>
        <taxon>Stramenopiles</taxon>
        <taxon>Ochrophyta</taxon>
        <taxon>Bacillariophyta</taxon>
        <taxon>Bacillariophyceae</taxon>
        <taxon>Bacillariophycidae</taxon>
        <taxon>Naviculales</taxon>
        <taxon>Naviculaceae</taxon>
        <taxon>Fistulifera</taxon>
    </lineage>
</organism>
<dbReference type="OrthoDB" id="184922at2759"/>
<keyword evidence="1" id="KW-0067">ATP-binding</keyword>
<name>A0A1Z5KSF2_FISSO</name>
<gene>
    <name evidence="4" type="ORF">FisN_16Hh321</name>
</gene>
<dbReference type="InterPro" id="IPR000719">
    <property type="entry name" value="Prot_kinase_dom"/>
</dbReference>
<feature type="compositionally biased region" description="Polar residues" evidence="2">
    <location>
        <begin position="18"/>
        <end position="58"/>
    </location>
</feature>
<dbReference type="InterPro" id="IPR011009">
    <property type="entry name" value="Kinase-like_dom_sf"/>
</dbReference>
<evidence type="ECO:0000259" key="3">
    <source>
        <dbReference type="PROSITE" id="PS50011"/>
    </source>
</evidence>